<dbReference type="FunFam" id="2.60.15.10:FF:000001">
    <property type="entry name" value="ATP synthase epsilon chain"/>
    <property type="match status" value="1"/>
</dbReference>
<dbReference type="InterPro" id="IPR036794">
    <property type="entry name" value="ATP_F1_dsu/esu_C_sf"/>
</dbReference>
<dbReference type="SUPFAM" id="SSF51344">
    <property type="entry name" value="Epsilon subunit of F1F0-ATP synthase N-terminal domain"/>
    <property type="match status" value="1"/>
</dbReference>
<sequence>MAVSMQVDIVSAEGSLFSGKAEMVFAQAANGEVGIMPHHTQFLSPLKPGQVRVVSGDEEDFFYISGGIIEIQPSVVTILADTAIRAEDLDQVAAEDAKRRAEEAMDKAKSDTDIARAQVELAEAVAQIQTISKLRDRLHKTGLA</sequence>
<dbReference type="Proteomes" id="UP000027341">
    <property type="component" value="Unassembled WGS sequence"/>
</dbReference>
<keyword evidence="10 15" id="KW-0472">Membrane</keyword>
<evidence type="ECO:0000256" key="2">
    <source>
        <dbReference type="ARBA" id="ARBA00004202"/>
    </source>
</evidence>
<dbReference type="PANTHER" id="PTHR13822">
    <property type="entry name" value="ATP SYNTHASE DELTA/EPSILON CHAIN"/>
    <property type="match status" value="1"/>
</dbReference>
<comment type="subunit">
    <text evidence="4 15 16">F-type ATPases have 2 components, CF(1) - the catalytic core - and CF(0) - the membrane proton channel. CF(1) has five subunits: alpha(3), beta(3), gamma(1), delta(1), epsilon(1). CF(0) has three main subunits: a, b and c.</text>
</comment>
<dbReference type="NCBIfam" id="NF001847">
    <property type="entry name" value="PRK00571.1-4"/>
    <property type="match status" value="1"/>
</dbReference>
<evidence type="ECO:0000256" key="1">
    <source>
        <dbReference type="ARBA" id="ARBA00003543"/>
    </source>
</evidence>
<evidence type="ECO:0000256" key="8">
    <source>
        <dbReference type="ARBA" id="ARBA00022781"/>
    </source>
</evidence>
<evidence type="ECO:0000256" key="6">
    <source>
        <dbReference type="ARBA" id="ARBA00022448"/>
    </source>
</evidence>
<proteinExistence type="inferred from homology"/>
<evidence type="ECO:0000313" key="20">
    <source>
        <dbReference type="EMBL" id="KDN96146.1"/>
    </source>
</evidence>
<dbReference type="CDD" id="cd12152">
    <property type="entry name" value="F1-ATPase_delta"/>
    <property type="match status" value="1"/>
</dbReference>
<dbReference type="GO" id="GO:0005524">
    <property type="term" value="F:ATP binding"/>
    <property type="evidence" value="ECO:0007669"/>
    <property type="project" value="UniProtKB-UniRule"/>
</dbReference>
<evidence type="ECO:0000256" key="17">
    <source>
        <dbReference type="SAM" id="Coils"/>
    </source>
</evidence>
<dbReference type="Pfam" id="PF00401">
    <property type="entry name" value="ATP-synt_DE"/>
    <property type="match status" value="1"/>
</dbReference>
<dbReference type="InterPro" id="IPR020547">
    <property type="entry name" value="ATP_synth_F1_esu_C"/>
</dbReference>
<evidence type="ECO:0000313" key="21">
    <source>
        <dbReference type="Proteomes" id="UP000027341"/>
    </source>
</evidence>
<dbReference type="AlphaFoldDB" id="A0A067A0M1"/>
<dbReference type="InterPro" id="IPR001469">
    <property type="entry name" value="ATP_synth_F1_dsu/esu"/>
</dbReference>
<evidence type="ECO:0000256" key="7">
    <source>
        <dbReference type="ARBA" id="ARBA00022475"/>
    </source>
</evidence>
<evidence type="ECO:0000256" key="13">
    <source>
        <dbReference type="ARBA" id="ARBA00030215"/>
    </source>
</evidence>
<evidence type="ECO:0000256" key="15">
    <source>
        <dbReference type="HAMAP-Rule" id="MF_00530"/>
    </source>
</evidence>
<reference evidence="20 21" key="1">
    <citation type="submission" date="2014-04" db="EMBL/GenBank/DDBJ databases">
        <title>Draft genome sequence of Hydrogenovibrio marinus MH-110, a model organism for aerobic H2 metabolism.</title>
        <authorList>
            <person name="Cha H.J."/>
            <person name="Jo B.H."/>
            <person name="Hwang B.H."/>
        </authorList>
    </citation>
    <scope>NUCLEOTIDE SEQUENCE [LARGE SCALE GENOMIC DNA]</scope>
    <source>
        <strain evidence="20 21">MH-110</strain>
    </source>
</reference>
<dbReference type="RefSeq" id="WP_029911677.1">
    <property type="nucleotide sequence ID" value="NZ_AP020335.1"/>
</dbReference>
<dbReference type="HAMAP" id="MF_00530">
    <property type="entry name" value="ATP_synth_epsil_bac"/>
    <property type="match status" value="1"/>
</dbReference>
<evidence type="ECO:0000256" key="14">
    <source>
        <dbReference type="ARBA" id="ARBA00031795"/>
    </source>
</evidence>
<dbReference type="STRING" id="28885.EI16_07605"/>
<dbReference type="PANTHER" id="PTHR13822:SF10">
    <property type="entry name" value="ATP SYNTHASE EPSILON CHAIN, CHLOROPLASTIC"/>
    <property type="match status" value="1"/>
</dbReference>
<dbReference type="GO" id="GO:0046933">
    <property type="term" value="F:proton-transporting ATP synthase activity, rotational mechanism"/>
    <property type="evidence" value="ECO:0007669"/>
    <property type="project" value="UniProtKB-UniRule"/>
</dbReference>
<dbReference type="InterPro" id="IPR020546">
    <property type="entry name" value="ATP_synth_F1_dsu/esu_N"/>
</dbReference>
<keyword evidence="11 15" id="KW-0139">CF(1)</keyword>
<dbReference type="Gene3D" id="2.60.15.10">
    <property type="entry name" value="F0F1 ATP synthase delta/epsilon subunit, N-terminal"/>
    <property type="match status" value="1"/>
</dbReference>
<gene>
    <name evidence="15" type="primary">atpC</name>
    <name evidence="20" type="ORF">EI16_07605</name>
</gene>
<feature type="domain" description="ATP synthase epsilon subunit C-terminal" evidence="18">
    <location>
        <begin position="87"/>
        <end position="131"/>
    </location>
</feature>
<accession>A0A067A0M1</accession>
<feature type="coiled-coil region" evidence="17">
    <location>
        <begin position="91"/>
        <end position="118"/>
    </location>
</feature>
<keyword evidence="12 15" id="KW-0066">ATP synthesis</keyword>
<evidence type="ECO:0000256" key="12">
    <source>
        <dbReference type="ARBA" id="ARBA00023310"/>
    </source>
</evidence>
<dbReference type="NCBIfam" id="TIGR01216">
    <property type="entry name" value="ATP_synt_epsi"/>
    <property type="match status" value="1"/>
</dbReference>
<comment type="similarity">
    <text evidence="3 15 16">Belongs to the ATPase epsilon chain family.</text>
</comment>
<evidence type="ECO:0000259" key="19">
    <source>
        <dbReference type="Pfam" id="PF02823"/>
    </source>
</evidence>
<feature type="domain" description="ATP synthase F1 complex delta/epsilon subunit N-terminal" evidence="19">
    <location>
        <begin position="5"/>
        <end position="83"/>
    </location>
</feature>
<comment type="subcellular location">
    <subcellularLocation>
        <location evidence="2 15">Cell membrane</location>
        <topology evidence="2 15">Peripheral membrane protein</topology>
    </subcellularLocation>
</comment>
<keyword evidence="21" id="KW-1185">Reference proteome</keyword>
<evidence type="ECO:0000256" key="11">
    <source>
        <dbReference type="ARBA" id="ARBA00023196"/>
    </source>
</evidence>
<dbReference type="GO" id="GO:0005886">
    <property type="term" value="C:plasma membrane"/>
    <property type="evidence" value="ECO:0007669"/>
    <property type="project" value="UniProtKB-SubCell"/>
</dbReference>
<evidence type="ECO:0000256" key="16">
    <source>
        <dbReference type="RuleBase" id="RU003656"/>
    </source>
</evidence>
<keyword evidence="6 15" id="KW-0813">Transport</keyword>
<dbReference type="GO" id="GO:0045259">
    <property type="term" value="C:proton-transporting ATP synthase complex"/>
    <property type="evidence" value="ECO:0007669"/>
    <property type="project" value="UniProtKB-KW"/>
</dbReference>
<evidence type="ECO:0000256" key="4">
    <source>
        <dbReference type="ARBA" id="ARBA00011648"/>
    </source>
</evidence>
<evidence type="ECO:0000259" key="18">
    <source>
        <dbReference type="Pfam" id="PF00401"/>
    </source>
</evidence>
<dbReference type="Pfam" id="PF02823">
    <property type="entry name" value="ATP-synt_DE_N"/>
    <property type="match status" value="1"/>
</dbReference>
<organism evidence="20 21">
    <name type="scientific">Hydrogenovibrio marinus</name>
    <dbReference type="NCBI Taxonomy" id="28885"/>
    <lineage>
        <taxon>Bacteria</taxon>
        <taxon>Pseudomonadati</taxon>
        <taxon>Pseudomonadota</taxon>
        <taxon>Gammaproteobacteria</taxon>
        <taxon>Thiotrichales</taxon>
        <taxon>Piscirickettsiaceae</taxon>
        <taxon>Hydrogenovibrio</taxon>
    </lineage>
</organism>
<comment type="function">
    <text evidence="1 15">Produces ATP from ADP in the presence of a proton gradient across the membrane.</text>
</comment>
<comment type="caution">
    <text evidence="20">The sequence shown here is derived from an EMBL/GenBank/DDBJ whole genome shotgun (WGS) entry which is preliminary data.</text>
</comment>
<dbReference type="Gene3D" id="1.20.5.440">
    <property type="entry name" value="ATP synthase delta/epsilon subunit, C-terminal domain"/>
    <property type="match status" value="1"/>
</dbReference>
<evidence type="ECO:0000256" key="5">
    <source>
        <dbReference type="ARBA" id="ARBA00014480"/>
    </source>
</evidence>
<keyword evidence="9 15" id="KW-0406">Ion transport</keyword>
<evidence type="ECO:0000256" key="10">
    <source>
        <dbReference type="ARBA" id="ARBA00023136"/>
    </source>
</evidence>
<keyword evidence="17" id="KW-0175">Coiled coil</keyword>
<evidence type="ECO:0000256" key="9">
    <source>
        <dbReference type="ARBA" id="ARBA00023065"/>
    </source>
</evidence>
<dbReference type="InterPro" id="IPR036771">
    <property type="entry name" value="ATPsynth_dsu/esu_N"/>
</dbReference>
<name>A0A067A0M1_HYDMR</name>
<protein>
    <recommendedName>
        <fullName evidence="5 15">ATP synthase epsilon chain</fullName>
    </recommendedName>
    <alternativeName>
        <fullName evidence="14 15">ATP synthase F1 sector epsilon subunit</fullName>
    </alternativeName>
    <alternativeName>
        <fullName evidence="13 15">F-ATPase epsilon subunit</fullName>
    </alternativeName>
</protein>
<evidence type="ECO:0000256" key="3">
    <source>
        <dbReference type="ARBA" id="ARBA00005712"/>
    </source>
</evidence>
<keyword evidence="7 15" id="KW-1003">Cell membrane</keyword>
<keyword evidence="8 15" id="KW-0375">Hydrogen ion transport</keyword>
<dbReference type="EMBL" id="JMIU01000001">
    <property type="protein sequence ID" value="KDN96146.1"/>
    <property type="molecule type" value="Genomic_DNA"/>
</dbReference>
<dbReference type="SUPFAM" id="SSF46604">
    <property type="entry name" value="Epsilon subunit of F1F0-ATP synthase C-terminal domain"/>
    <property type="match status" value="1"/>
</dbReference>